<keyword evidence="2" id="KW-1133">Transmembrane helix</keyword>
<evidence type="ECO:0000313" key="4">
    <source>
        <dbReference type="Proteomes" id="UP001165069"/>
    </source>
</evidence>
<sequence length="118" mass="14103">MRKDEKGNIYHTKESRKHEPPASPWFWFILAAILSAILVIVPTLLRGNFFSIHQWFVANHLAKLVDILLDWQPLLIGVFFGLIATTIKVWWIPKYTRSKAKYYKQWYCETHKCFFFEV</sequence>
<keyword evidence="2" id="KW-0472">Membrane</keyword>
<reference evidence="3 4" key="1">
    <citation type="journal article" date="2023" name="Antonie Van Leeuwenhoek">
        <title>Mesoterricola silvestris gen. nov., sp. nov., Mesoterricola sediminis sp. nov., Geothrix oryzae sp. nov., Geothrix edaphica sp. nov., Geothrix rubra sp. nov., and Geothrix limicola sp. nov., six novel members of Acidobacteriota isolated from soils.</title>
        <authorList>
            <person name="Itoh H."/>
            <person name="Sugisawa Y."/>
            <person name="Mise K."/>
            <person name="Xu Z."/>
            <person name="Kuniyasu M."/>
            <person name="Ushijima N."/>
            <person name="Kawano K."/>
            <person name="Kobayashi E."/>
            <person name="Shiratori Y."/>
            <person name="Masuda Y."/>
            <person name="Senoo K."/>
        </authorList>
    </citation>
    <scope>NUCLEOTIDE SEQUENCE [LARGE SCALE GENOMIC DNA]</scope>
    <source>
        <strain evidence="3 4">Red804</strain>
    </source>
</reference>
<name>A0ABQ5QK60_9BACT</name>
<feature type="transmembrane region" description="Helical" evidence="2">
    <location>
        <begin position="71"/>
        <end position="91"/>
    </location>
</feature>
<protein>
    <submittedName>
        <fullName evidence="3">Uncharacterized protein</fullName>
    </submittedName>
</protein>
<evidence type="ECO:0000313" key="3">
    <source>
        <dbReference type="EMBL" id="GLH74751.1"/>
    </source>
</evidence>
<comment type="caution">
    <text evidence="3">The sequence shown here is derived from an EMBL/GenBank/DDBJ whole genome shotgun (WGS) entry which is preliminary data.</text>
</comment>
<feature type="region of interest" description="Disordered" evidence="1">
    <location>
        <begin position="1"/>
        <end position="20"/>
    </location>
</feature>
<proteinExistence type="predicted"/>
<gene>
    <name evidence="3" type="ORF">GETHLI_32530</name>
</gene>
<keyword evidence="4" id="KW-1185">Reference proteome</keyword>
<feature type="transmembrane region" description="Helical" evidence="2">
    <location>
        <begin position="25"/>
        <end position="45"/>
    </location>
</feature>
<evidence type="ECO:0000256" key="1">
    <source>
        <dbReference type="SAM" id="MobiDB-lite"/>
    </source>
</evidence>
<evidence type="ECO:0000256" key="2">
    <source>
        <dbReference type="SAM" id="Phobius"/>
    </source>
</evidence>
<keyword evidence="2" id="KW-0812">Transmembrane</keyword>
<organism evidence="3 4">
    <name type="scientific">Geothrix limicola</name>
    <dbReference type="NCBI Taxonomy" id="2927978"/>
    <lineage>
        <taxon>Bacteria</taxon>
        <taxon>Pseudomonadati</taxon>
        <taxon>Acidobacteriota</taxon>
        <taxon>Holophagae</taxon>
        <taxon>Holophagales</taxon>
        <taxon>Holophagaceae</taxon>
        <taxon>Geothrix</taxon>
    </lineage>
</organism>
<dbReference type="EMBL" id="BSDE01000008">
    <property type="protein sequence ID" value="GLH74751.1"/>
    <property type="molecule type" value="Genomic_DNA"/>
</dbReference>
<dbReference type="Proteomes" id="UP001165069">
    <property type="component" value="Unassembled WGS sequence"/>
</dbReference>
<accession>A0ABQ5QK60</accession>